<organism evidence="1 2">
    <name type="scientific">Ileibacterium valens</name>
    <dbReference type="NCBI Taxonomy" id="1862668"/>
    <lineage>
        <taxon>Bacteria</taxon>
        <taxon>Bacillati</taxon>
        <taxon>Bacillota</taxon>
        <taxon>Erysipelotrichia</taxon>
        <taxon>Erysipelotrichales</taxon>
        <taxon>Erysipelotrichaceae</taxon>
        <taxon>Ileibacterium</taxon>
    </lineage>
</organism>
<sequence>MNSSIMLSLIVLCLTVCSSYETKLVKKEKSRIDPETISELIYFKHGMHMNKEKIPPSLTGCIKCHIPFTTFLRIRGMCNFIAGIIKLKEFKNGSDLNHRSKFYLQRSREKTNGLYR</sequence>
<evidence type="ECO:0000313" key="2">
    <source>
        <dbReference type="Proteomes" id="UP000186341"/>
    </source>
</evidence>
<protein>
    <submittedName>
        <fullName evidence="1">Uncharacterized protein</fullName>
    </submittedName>
</protein>
<evidence type="ECO:0000313" key="1">
    <source>
        <dbReference type="EMBL" id="OLU37755.1"/>
    </source>
</evidence>
<gene>
    <name evidence="1" type="ORF">BO222_09895</name>
</gene>
<accession>A0A1U7NE32</accession>
<keyword evidence="2" id="KW-1185">Reference proteome</keyword>
<name>A0A1U7NE32_9FIRM</name>
<dbReference type="Proteomes" id="UP000186341">
    <property type="component" value="Unassembled WGS sequence"/>
</dbReference>
<comment type="caution">
    <text evidence="1">The sequence shown here is derived from an EMBL/GenBank/DDBJ whole genome shotgun (WGS) entry which is preliminary data.</text>
</comment>
<reference evidence="1 2" key="1">
    <citation type="submission" date="2016-11" db="EMBL/GenBank/DDBJ databases">
        <title>Description of two novel members of the family Erysipelotrichaceae: Ileibacterium lipovorans gen. nov., sp. nov. and Dubosiella newyorkensis, gen. nov., sp. nov.</title>
        <authorList>
            <person name="Cox L.M."/>
            <person name="Sohn J."/>
            <person name="Tyrrell K.L."/>
            <person name="Citron D.M."/>
            <person name="Lawson P.A."/>
            <person name="Patel N.B."/>
            <person name="Iizumi T."/>
            <person name="Perez-Perez G.I."/>
            <person name="Goldstein E.J."/>
            <person name="Blaser M.J."/>
        </authorList>
    </citation>
    <scope>NUCLEOTIDE SEQUENCE [LARGE SCALE GENOMIC DNA]</scope>
    <source>
        <strain evidence="1 2">NYU-BL-A3</strain>
    </source>
</reference>
<proteinExistence type="predicted"/>
<dbReference type="EMBL" id="MPJW01000190">
    <property type="protein sequence ID" value="OLU37755.1"/>
    <property type="molecule type" value="Genomic_DNA"/>
</dbReference>
<dbReference type="AlphaFoldDB" id="A0A1U7NE32"/>